<dbReference type="EC" id="2.4.99.28" evidence="7"/>
<feature type="transmembrane region" description="Helical" evidence="9">
    <location>
        <begin position="369"/>
        <end position="390"/>
    </location>
</feature>
<keyword evidence="3 9" id="KW-0812">Transmembrane</keyword>
<proteinExistence type="predicted"/>
<evidence type="ECO:0000256" key="8">
    <source>
        <dbReference type="ARBA" id="ARBA00049902"/>
    </source>
</evidence>
<name>Q47MV0_THEFY</name>
<evidence type="ECO:0000256" key="2">
    <source>
        <dbReference type="ARBA" id="ARBA00004752"/>
    </source>
</evidence>
<comment type="subcellular location">
    <subcellularLocation>
        <location evidence="1">Membrane</location>
        <topology evidence="1">Multi-pass membrane protein</topology>
    </subcellularLocation>
</comment>
<dbReference type="InterPro" id="IPR018365">
    <property type="entry name" value="Cell_cycle_FtsW-rel_CS"/>
</dbReference>
<dbReference type="GO" id="GO:0032153">
    <property type="term" value="C:cell division site"/>
    <property type="evidence" value="ECO:0007669"/>
    <property type="project" value="TreeGrafter"/>
</dbReference>
<comment type="pathway">
    <text evidence="2">Cell wall biogenesis; peptidoglycan biosynthesis.</text>
</comment>
<evidence type="ECO:0000256" key="4">
    <source>
        <dbReference type="ARBA" id="ARBA00022960"/>
    </source>
</evidence>
<dbReference type="GO" id="GO:0051301">
    <property type="term" value="P:cell division"/>
    <property type="evidence" value="ECO:0007669"/>
    <property type="project" value="InterPro"/>
</dbReference>
<dbReference type="Pfam" id="PF01098">
    <property type="entry name" value="FTSW_RODA_SPOVE"/>
    <property type="match status" value="1"/>
</dbReference>
<feature type="transmembrane region" description="Helical" evidence="9">
    <location>
        <begin position="39"/>
        <end position="59"/>
    </location>
</feature>
<feature type="transmembrane region" description="Helical" evidence="9">
    <location>
        <begin position="303"/>
        <end position="323"/>
    </location>
</feature>
<dbReference type="GO" id="GO:0008360">
    <property type="term" value="P:regulation of cell shape"/>
    <property type="evidence" value="ECO:0007669"/>
    <property type="project" value="UniProtKB-KW"/>
</dbReference>
<protein>
    <recommendedName>
        <fullName evidence="7">peptidoglycan glycosyltransferase</fullName>
        <ecNumber evidence="7">2.4.99.28</ecNumber>
    </recommendedName>
</protein>
<evidence type="ECO:0000256" key="6">
    <source>
        <dbReference type="ARBA" id="ARBA00023136"/>
    </source>
</evidence>
<dbReference type="KEGG" id="tfu:Tfu_2186"/>
<dbReference type="PANTHER" id="PTHR30474">
    <property type="entry name" value="CELL CYCLE PROTEIN"/>
    <property type="match status" value="1"/>
</dbReference>
<comment type="catalytic activity">
    <reaction evidence="8">
        <text>[GlcNAc-(1-&gt;4)-Mur2Ac(oyl-L-Ala-gamma-D-Glu-L-Lys-D-Ala-D-Ala)](n)-di-trans,octa-cis-undecaprenyl diphosphate + beta-D-GlcNAc-(1-&gt;4)-Mur2Ac(oyl-L-Ala-gamma-D-Glu-L-Lys-D-Ala-D-Ala)-di-trans,octa-cis-undecaprenyl diphosphate = [GlcNAc-(1-&gt;4)-Mur2Ac(oyl-L-Ala-gamma-D-Glu-L-Lys-D-Ala-D-Ala)](n+1)-di-trans,octa-cis-undecaprenyl diphosphate + di-trans,octa-cis-undecaprenyl diphosphate + H(+)</text>
        <dbReference type="Rhea" id="RHEA:23708"/>
        <dbReference type="Rhea" id="RHEA-COMP:9602"/>
        <dbReference type="Rhea" id="RHEA-COMP:9603"/>
        <dbReference type="ChEBI" id="CHEBI:15378"/>
        <dbReference type="ChEBI" id="CHEBI:58405"/>
        <dbReference type="ChEBI" id="CHEBI:60033"/>
        <dbReference type="ChEBI" id="CHEBI:78435"/>
        <dbReference type="EC" id="2.4.99.28"/>
    </reaction>
</comment>
<feature type="transmembrane region" description="Helical" evidence="9">
    <location>
        <begin position="71"/>
        <end position="92"/>
    </location>
</feature>
<feature type="transmembrane region" description="Helical" evidence="9">
    <location>
        <begin position="335"/>
        <end position="357"/>
    </location>
</feature>
<accession>Q47MV0</accession>
<dbReference type="InterPro" id="IPR011923">
    <property type="entry name" value="RodA/MrdB"/>
</dbReference>
<dbReference type="PANTHER" id="PTHR30474:SF14">
    <property type="entry name" value="CELL CYCLE PROTEIN"/>
    <property type="match status" value="1"/>
</dbReference>
<feature type="transmembrane region" description="Helical" evidence="9">
    <location>
        <begin position="99"/>
        <end position="117"/>
    </location>
</feature>
<dbReference type="InterPro" id="IPR001182">
    <property type="entry name" value="FtsW/RodA"/>
</dbReference>
<gene>
    <name evidence="10" type="ordered locus">Tfu_2186</name>
</gene>
<evidence type="ECO:0000256" key="9">
    <source>
        <dbReference type="SAM" id="Phobius"/>
    </source>
</evidence>
<organism evidence="10">
    <name type="scientific">Thermobifida fusca (strain YX)</name>
    <dbReference type="NCBI Taxonomy" id="269800"/>
    <lineage>
        <taxon>Bacteria</taxon>
        <taxon>Bacillati</taxon>
        <taxon>Actinomycetota</taxon>
        <taxon>Actinomycetes</taxon>
        <taxon>Streptosporangiales</taxon>
        <taxon>Nocardiopsidaceae</taxon>
        <taxon>Thermobifida</taxon>
    </lineage>
</organism>
<dbReference type="GO" id="GO:0005886">
    <property type="term" value="C:plasma membrane"/>
    <property type="evidence" value="ECO:0007669"/>
    <property type="project" value="TreeGrafter"/>
</dbReference>
<feature type="transmembrane region" description="Helical" evidence="9">
    <location>
        <begin position="215"/>
        <end position="232"/>
    </location>
</feature>
<feature type="transmembrane region" description="Helical" evidence="9">
    <location>
        <begin position="167"/>
        <end position="186"/>
    </location>
</feature>
<reference evidence="10" key="1">
    <citation type="submission" date="2005-07" db="EMBL/GenBank/DDBJ databases">
        <title>Complete sequence of Thermobifida fusca YX.</title>
        <authorList>
            <consortium name="US DOE Joint Genome Institute"/>
            <person name="Copeland A."/>
            <person name="Lucas S."/>
            <person name="Lapidus A."/>
            <person name="Barry K."/>
            <person name="Detter J.C."/>
            <person name="Glavina T."/>
            <person name="Hammon N."/>
            <person name="Israni S."/>
            <person name="Pitluck S."/>
            <person name="Di Bartolo G."/>
            <person name="Chain P."/>
            <person name="Schmutz J."/>
            <person name="Larimer F."/>
            <person name="Land M."/>
            <person name="Lykidis A."/>
            <person name="Richardson P."/>
        </authorList>
    </citation>
    <scope>NUCLEOTIDE SEQUENCE</scope>
    <source>
        <strain evidence="10">YX</strain>
    </source>
</reference>
<dbReference type="PROSITE" id="PS00428">
    <property type="entry name" value="FTSW_RODA_SPOVE"/>
    <property type="match status" value="1"/>
</dbReference>
<dbReference type="AlphaFoldDB" id="Q47MV0"/>
<keyword evidence="6 9" id="KW-0472">Membrane</keyword>
<dbReference type="NCBIfam" id="TIGR02210">
    <property type="entry name" value="rodA_shape"/>
    <property type="match status" value="1"/>
</dbReference>
<evidence type="ECO:0000256" key="5">
    <source>
        <dbReference type="ARBA" id="ARBA00022989"/>
    </source>
</evidence>
<keyword evidence="5 9" id="KW-1133">Transmembrane helix</keyword>
<dbReference type="EMBL" id="CP000088">
    <property type="protein sequence ID" value="AAZ56219.1"/>
    <property type="molecule type" value="Genomic_DNA"/>
</dbReference>
<evidence type="ECO:0000256" key="1">
    <source>
        <dbReference type="ARBA" id="ARBA00004141"/>
    </source>
</evidence>
<evidence type="ECO:0000256" key="7">
    <source>
        <dbReference type="ARBA" id="ARBA00044770"/>
    </source>
</evidence>
<sequence length="407" mass="42420">MIRKARMSLRFAQAMRLPAPLPHVSQVAARMLPRHLDGVLLGAAVTLSMVGALLVWSATLPPTGHAGPTVYAWRHLGHLLLALPLCLALASLTRRALRAYTPVLFVAVTVALLLVLGPLGETVNGSRSWIALGDLRVQPAETAKIALILAVAAVLGRPRPRTPRPPASDVLISLGVAAVPIGLILLQPDLGSALVLTAIYLALLACSGAPLRWPLALLGCGAFTGLAVWQLGLLKDYQVARFTAFLDPHADPLGAGYNVNQALIAVGSGGLSGSGLFHGGQTSGKFVPEQHTDFVFSVAAEELGFAGGCAVIVLLGVVLLRILRVASRCDEVHGRLVCIGVAAWFCVQVFVNIGMTLGLTPVTGLPLPFVSYGGSAAVANFAALGLVMAVHAHNEERRSLEPAGTRG</sequence>
<evidence type="ECO:0000256" key="3">
    <source>
        <dbReference type="ARBA" id="ARBA00022692"/>
    </source>
</evidence>
<dbReference type="GO" id="GO:0015648">
    <property type="term" value="F:lipid-linked peptidoglycan transporter activity"/>
    <property type="evidence" value="ECO:0007669"/>
    <property type="project" value="TreeGrafter"/>
</dbReference>
<dbReference type="HOGENOM" id="CLU_029243_2_1_11"/>
<dbReference type="eggNOG" id="COG0772">
    <property type="taxonomic scope" value="Bacteria"/>
</dbReference>
<dbReference type="STRING" id="269800.Tfu_2186"/>
<evidence type="ECO:0000313" key="10">
    <source>
        <dbReference type="EMBL" id="AAZ56219.1"/>
    </source>
</evidence>
<keyword evidence="4" id="KW-0133">Cell shape</keyword>
<dbReference type="GO" id="GO:0008955">
    <property type="term" value="F:peptidoglycan glycosyltransferase activity"/>
    <property type="evidence" value="ECO:0007669"/>
    <property type="project" value="UniProtKB-EC"/>
</dbReference>